<dbReference type="SUPFAM" id="SSF56112">
    <property type="entry name" value="Protein kinase-like (PK-like)"/>
    <property type="match status" value="1"/>
</dbReference>
<evidence type="ECO:0000256" key="4">
    <source>
        <dbReference type="ARBA" id="ARBA00022679"/>
    </source>
</evidence>
<keyword evidence="6 10" id="KW-0418">Kinase</keyword>
<keyword evidence="5" id="KW-0547">Nucleotide-binding</keyword>
<evidence type="ECO:0000256" key="1">
    <source>
        <dbReference type="ARBA" id="ARBA00004515"/>
    </source>
</evidence>
<reference evidence="10" key="1">
    <citation type="submission" date="2018-06" db="EMBL/GenBank/DDBJ databases">
        <authorList>
            <person name="Zhirakovskaya E."/>
        </authorList>
    </citation>
    <scope>NUCLEOTIDE SEQUENCE</scope>
</reference>
<sequence length="242" mass="28143">MNPSSLNEQPHHILFDSDNLSEIVPQWFNCGYWQDRAEVKAVSAGRGRAWFIDSDKQSMVLRHYQRGGWMANLLGDKYLWSGLNKTRAWREWHLLCSLWQQGLPVPQPLAAHVEQKGLFYCADLLTCTIPQSQPLSGWLNEQTLSSSLWQSIGALICRFHNANIYHADLNAHNILITEQHAFYLIDFDRGRSMPASSNQAPWKKSNLKRLRRSLMKLRNQNQKFNFNEDNWVQLIKGYSTKK</sequence>
<gene>
    <name evidence="10" type="ORF">MNBD_GAMMA21-2926</name>
</gene>
<dbReference type="Pfam" id="PF06293">
    <property type="entry name" value="Kdo"/>
    <property type="match status" value="1"/>
</dbReference>
<evidence type="ECO:0000256" key="6">
    <source>
        <dbReference type="ARBA" id="ARBA00022777"/>
    </source>
</evidence>
<dbReference type="GO" id="GO:0016773">
    <property type="term" value="F:phosphotransferase activity, alcohol group as acceptor"/>
    <property type="evidence" value="ECO:0007669"/>
    <property type="project" value="InterPro"/>
</dbReference>
<keyword evidence="4 10" id="KW-0808">Transferase</keyword>
<keyword evidence="8" id="KW-0448">Lipopolysaccharide biosynthesis</keyword>
<dbReference type="NCBIfam" id="NF002475">
    <property type="entry name" value="PRK01723.1"/>
    <property type="match status" value="1"/>
</dbReference>
<name>A0A3B1AVS2_9ZZZZ</name>
<protein>
    <submittedName>
        <fullName evidence="10">3-deoxy-D-manno-octulosonic acid kinase</fullName>
        <ecNumber evidence="10">2.7.1.-</ecNumber>
    </submittedName>
</protein>
<dbReference type="GO" id="GO:0009103">
    <property type="term" value="P:lipopolysaccharide biosynthetic process"/>
    <property type="evidence" value="ECO:0007669"/>
    <property type="project" value="UniProtKB-KW"/>
</dbReference>
<evidence type="ECO:0000256" key="2">
    <source>
        <dbReference type="ARBA" id="ARBA00022475"/>
    </source>
</evidence>
<organism evidence="10">
    <name type="scientific">hydrothermal vent metagenome</name>
    <dbReference type="NCBI Taxonomy" id="652676"/>
    <lineage>
        <taxon>unclassified sequences</taxon>
        <taxon>metagenomes</taxon>
        <taxon>ecological metagenomes</taxon>
    </lineage>
</organism>
<dbReference type="HAMAP" id="MF_00521">
    <property type="entry name" value="KDO_kinase"/>
    <property type="match status" value="1"/>
</dbReference>
<evidence type="ECO:0000256" key="9">
    <source>
        <dbReference type="ARBA" id="ARBA00023136"/>
    </source>
</evidence>
<dbReference type="EMBL" id="UOFR01000041">
    <property type="protein sequence ID" value="VAW96896.1"/>
    <property type="molecule type" value="Genomic_DNA"/>
</dbReference>
<dbReference type="GO" id="GO:0005886">
    <property type="term" value="C:plasma membrane"/>
    <property type="evidence" value="ECO:0007669"/>
    <property type="project" value="UniProtKB-SubCell"/>
</dbReference>
<dbReference type="Gene3D" id="1.10.510.10">
    <property type="entry name" value="Transferase(Phosphotransferase) domain 1"/>
    <property type="match status" value="1"/>
</dbReference>
<evidence type="ECO:0000256" key="3">
    <source>
        <dbReference type="ARBA" id="ARBA00022519"/>
    </source>
</evidence>
<comment type="subcellular location">
    <subcellularLocation>
        <location evidence="1">Cell inner membrane</location>
        <topology evidence="1">Peripheral membrane protein</topology>
        <orientation evidence="1">Cytoplasmic side</orientation>
    </subcellularLocation>
</comment>
<dbReference type="EC" id="2.7.1.-" evidence="10"/>
<keyword evidence="3" id="KW-0997">Cell inner membrane</keyword>
<evidence type="ECO:0000256" key="7">
    <source>
        <dbReference type="ARBA" id="ARBA00022840"/>
    </source>
</evidence>
<evidence type="ECO:0000256" key="5">
    <source>
        <dbReference type="ARBA" id="ARBA00022741"/>
    </source>
</evidence>
<keyword evidence="7" id="KW-0067">ATP-binding</keyword>
<keyword evidence="2" id="KW-1003">Cell membrane</keyword>
<accession>A0A3B1AVS2</accession>
<dbReference type="GO" id="GO:0005524">
    <property type="term" value="F:ATP binding"/>
    <property type="evidence" value="ECO:0007669"/>
    <property type="project" value="UniProtKB-KW"/>
</dbReference>
<keyword evidence="9" id="KW-0472">Membrane</keyword>
<evidence type="ECO:0000256" key="8">
    <source>
        <dbReference type="ARBA" id="ARBA00022985"/>
    </source>
</evidence>
<dbReference type="InterPro" id="IPR022826">
    <property type="entry name" value="KDO_kinase"/>
</dbReference>
<dbReference type="GO" id="GO:0016301">
    <property type="term" value="F:kinase activity"/>
    <property type="evidence" value="ECO:0007669"/>
    <property type="project" value="UniProtKB-KW"/>
</dbReference>
<dbReference type="AlphaFoldDB" id="A0A3B1AVS2"/>
<dbReference type="InterPro" id="IPR011009">
    <property type="entry name" value="Kinase-like_dom_sf"/>
</dbReference>
<proteinExistence type="inferred from homology"/>
<evidence type="ECO:0000313" key="10">
    <source>
        <dbReference type="EMBL" id="VAW96896.1"/>
    </source>
</evidence>